<dbReference type="InterPro" id="IPR016130">
    <property type="entry name" value="Tyr_Pase_AS"/>
</dbReference>
<dbReference type="OrthoDB" id="9806482at2"/>
<proteinExistence type="predicted"/>
<feature type="domain" description="Tyrosine specific protein phosphatases" evidence="2">
    <location>
        <begin position="88"/>
        <end position="155"/>
    </location>
</feature>
<dbReference type="AlphaFoldDB" id="A0A0A0HPF3"/>
<dbReference type="PANTHER" id="PTHR23339">
    <property type="entry name" value="TYROSINE SPECIFIC PROTEIN PHOSPHATASE AND DUAL SPECIFICITY PROTEIN PHOSPHATASE"/>
    <property type="match status" value="1"/>
</dbReference>
<dbReference type="EMBL" id="AONH01000012">
    <property type="protein sequence ID" value="KGM87923.1"/>
    <property type="molecule type" value="Genomic_DNA"/>
</dbReference>
<gene>
    <name evidence="3" type="ORF">rosmuc_02162</name>
</gene>
<dbReference type="SUPFAM" id="SSF52799">
    <property type="entry name" value="(Phosphotyrosine protein) phosphatases II"/>
    <property type="match status" value="1"/>
</dbReference>
<dbReference type="RefSeq" id="WP_037273165.1">
    <property type="nucleotide sequence ID" value="NZ_KN293980.1"/>
</dbReference>
<name>A0A0A0HPF3_9RHOB</name>
<sequence>MSDFIIYALRVGGGTLALAPLPGAAGNYAADLAHIRDWKPAMVVSLTTPAEMLSAGAETLGNDVQEAGTRWVAFPIPDFGVPDPSQIEAWSKTSHDISRALAGGGRVLVHCRGGCGRSGMVALRLMIAQGEEPEAALERLRHIRPCAVETEAQLRWARRGAG</sequence>
<dbReference type="Gene3D" id="3.90.190.10">
    <property type="entry name" value="Protein tyrosine phosphatase superfamily"/>
    <property type="match status" value="1"/>
</dbReference>
<dbReference type="eggNOG" id="COG2453">
    <property type="taxonomic scope" value="Bacteria"/>
</dbReference>
<dbReference type="GO" id="GO:0016791">
    <property type="term" value="F:phosphatase activity"/>
    <property type="evidence" value="ECO:0007669"/>
    <property type="project" value="UniProtKB-ARBA"/>
</dbReference>
<dbReference type="InterPro" id="IPR000387">
    <property type="entry name" value="Tyr_Pase_dom"/>
</dbReference>
<keyword evidence="1" id="KW-0378">Hydrolase</keyword>
<dbReference type="FunFam" id="3.90.190.10:FF:000157">
    <property type="entry name" value="Protein-tyrosine phosphatase"/>
    <property type="match status" value="1"/>
</dbReference>
<dbReference type="Pfam" id="PF22784">
    <property type="entry name" value="PTP-SAK"/>
    <property type="match status" value="1"/>
</dbReference>
<dbReference type="InterPro" id="IPR029021">
    <property type="entry name" value="Prot-tyrosine_phosphatase-like"/>
</dbReference>
<protein>
    <recommendedName>
        <fullName evidence="2">Tyrosine specific protein phosphatases domain-containing protein</fullName>
    </recommendedName>
</protein>
<dbReference type="InterPro" id="IPR050561">
    <property type="entry name" value="PTP"/>
</dbReference>
<evidence type="ECO:0000256" key="1">
    <source>
        <dbReference type="ARBA" id="ARBA00022801"/>
    </source>
</evidence>
<evidence type="ECO:0000259" key="2">
    <source>
        <dbReference type="PROSITE" id="PS50056"/>
    </source>
</evidence>
<reference evidence="3 4" key="1">
    <citation type="submission" date="2013-01" db="EMBL/GenBank/DDBJ databases">
        <authorList>
            <person name="Fiebig A."/>
            <person name="Goeker M."/>
            <person name="Klenk H.-P.P."/>
        </authorList>
    </citation>
    <scope>NUCLEOTIDE SEQUENCE [LARGE SCALE GENOMIC DNA]</scope>
    <source>
        <strain evidence="3 4">DSM 17069</strain>
    </source>
</reference>
<dbReference type="HOGENOM" id="CLU_047330_5_1_5"/>
<comment type="caution">
    <text evidence="3">The sequence shown here is derived from an EMBL/GenBank/DDBJ whole genome shotgun (WGS) entry which is preliminary data.</text>
</comment>
<dbReference type="STRING" id="215743.ROSMUCSMR3_01419"/>
<evidence type="ECO:0000313" key="3">
    <source>
        <dbReference type="EMBL" id="KGM87923.1"/>
    </source>
</evidence>
<dbReference type="Proteomes" id="UP000030021">
    <property type="component" value="Unassembled WGS sequence"/>
</dbReference>
<dbReference type="PROSITE" id="PS50056">
    <property type="entry name" value="TYR_PHOSPHATASE_2"/>
    <property type="match status" value="1"/>
</dbReference>
<evidence type="ECO:0000313" key="4">
    <source>
        <dbReference type="Proteomes" id="UP000030021"/>
    </source>
</evidence>
<dbReference type="PATRIC" id="fig|1288298.3.peg.2179"/>
<organism evidence="3 4">
    <name type="scientific">Roseovarius mucosus DSM 17069</name>
    <dbReference type="NCBI Taxonomy" id="1288298"/>
    <lineage>
        <taxon>Bacteria</taxon>
        <taxon>Pseudomonadati</taxon>
        <taxon>Pseudomonadota</taxon>
        <taxon>Alphaproteobacteria</taxon>
        <taxon>Rhodobacterales</taxon>
        <taxon>Roseobacteraceae</taxon>
        <taxon>Roseovarius</taxon>
    </lineage>
</organism>
<dbReference type="InterPro" id="IPR057023">
    <property type="entry name" value="PTP-SAK"/>
</dbReference>
<dbReference type="PROSITE" id="PS00383">
    <property type="entry name" value="TYR_PHOSPHATASE_1"/>
    <property type="match status" value="1"/>
</dbReference>
<accession>A0A0A0HPF3</accession>